<dbReference type="Proteomes" id="UP000260665">
    <property type="component" value="Unassembled WGS sequence"/>
</dbReference>
<keyword evidence="1" id="KW-0732">Signal</keyword>
<proteinExistence type="predicted"/>
<feature type="signal peptide" evidence="1">
    <location>
        <begin position="1"/>
        <end position="24"/>
    </location>
</feature>
<dbReference type="AlphaFoldDB" id="A0A3E1REB5"/>
<evidence type="ECO:0000313" key="2">
    <source>
        <dbReference type="EMBL" id="RFO97707.1"/>
    </source>
</evidence>
<evidence type="ECO:0000256" key="1">
    <source>
        <dbReference type="SAM" id="SignalP"/>
    </source>
</evidence>
<evidence type="ECO:0000313" key="3">
    <source>
        <dbReference type="Proteomes" id="UP000260665"/>
    </source>
</evidence>
<name>A0A3E1REB5_9BURK</name>
<sequence>MKFARYWLGVLIAVLMALPGAGHAYDLVLPGCKPVGDWKPVFGKCDANGVLTGTGGALFFNMFVKGQFLDGLPDGKHDFYLGSSTFLSELNKSASSEIANWDALLLKNPRIAEVSGNAPSNKTECPSNTEWGLSNCAAQMGRNTFCTIHFAKGELVAKAIACNLSKPDVNAYGSESLNFTITPFDGKLRIQLYDQQRDPLSARRDKDVMIVADVPTLSITYRKGEGARAKMVARYKGNADSVEIGRNLSIKGFLGDYEEEKFEPKGKLGQTVNSVSQGAEAINGYFNVSCVGLDNCRLDLLLYKPTGASVDNRYLTTHTLDGKKFQYVMTENAGRGAKGMGSLSNGYVYYFKSPDGMEFDGSVGACPGGGKASMKSIGASVSAGTAAYLDIRPVCGKVTAPNGQSFTGKFNDEGKPVLN</sequence>
<reference evidence="2 3" key="1">
    <citation type="submission" date="2018-05" db="EMBL/GenBank/DDBJ databases">
        <title>Rhodoferax soyangensis sp.nov., isolated from an oligotrophic freshwater lake.</title>
        <authorList>
            <person name="Park M."/>
        </authorList>
    </citation>
    <scope>NUCLEOTIDE SEQUENCE [LARGE SCALE GENOMIC DNA]</scope>
    <source>
        <strain evidence="2 3">IMCC26218</strain>
    </source>
</reference>
<organism evidence="2 3">
    <name type="scientific">Rhodoferax lacus</name>
    <dbReference type="NCBI Taxonomy" id="2184758"/>
    <lineage>
        <taxon>Bacteria</taxon>
        <taxon>Pseudomonadati</taxon>
        <taxon>Pseudomonadota</taxon>
        <taxon>Betaproteobacteria</taxon>
        <taxon>Burkholderiales</taxon>
        <taxon>Comamonadaceae</taxon>
        <taxon>Rhodoferax</taxon>
    </lineage>
</organism>
<feature type="chain" id="PRO_5017719045" evidence="1">
    <location>
        <begin position="25"/>
        <end position="419"/>
    </location>
</feature>
<protein>
    <submittedName>
        <fullName evidence="2">Uncharacterized protein</fullName>
    </submittedName>
</protein>
<gene>
    <name evidence="2" type="ORF">DIC66_07590</name>
</gene>
<dbReference type="EMBL" id="QFZK01000003">
    <property type="protein sequence ID" value="RFO97707.1"/>
    <property type="molecule type" value="Genomic_DNA"/>
</dbReference>
<accession>A0A3E1REB5</accession>
<keyword evidence="3" id="KW-1185">Reference proteome</keyword>
<comment type="caution">
    <text evidence="2">The sequence shown here is derived from an EMBL/GenBank/DDBJ whole genome shotgun (WGS) entry which is preliminary data.</text>
</comment>